<dbReference type="InterPro" id="IPR051651">
    <property type="entry name" value="DMTF1_DNA-bind_reg"/>
</dbReference>
<dbReference type="PROSITE" id="PS50090">
    <property type="entry name" value="MYB_LIKE"/>
    <property type="match status" value="2"/>
</dbReference>
<evidence type="ECO:0000256" key="3">
    <source>
        <dbReference type="ARBA" id="ARBA00023242"/>
    </source>
</evidence>
<accession>Q98S93</accession>
<dbReference type="SUPFAM" id="SSF46689">
    <property type="entry name" value="Homeodomain-like"/>
    <property type="match status" value="2"/>
</dbReference>
<dbReference type="EMBL" id="AF083031">
    <property type="protein sequence ID" value="AAK39690.1"/>
    <property type="molecule type" value="Genomic_DNA"/>
</dbReference>
<evidence type="ECO:0000259" key="5">
    <source>
        <dbReference type="PROSITE" id="PS51294"/>
    </source>
</evidence>
<dbReference type="CDD" id="cd00167">
    <property type="entry name" value="SANT"/>
    <property type="match status" value="1"/>
</dbReference>
<dbReference type="InterPro" id="IPR001005">
    <property type="entry name" value="SANT/Myb"/>
</dbReference>
<proteinExistence type="predicted"/>
<evidence type="ECO:0000259" key="4">
    <source>
        <dbReference type="PROSITE" id="PS50090"/>
    </source>
</evidence>
<evidence type="ECO:0000256" key="2">
    <source>
        <dbReference type="ARBA" id="ARBA00023125"/>
    </source>
</evidence>
<dbReference type="PIR" id="E90124">
    <property type="entry name" value="E90124"/>
</dbReference>
<organism evidence="6 7">
    <name type="scientific">Guillardia theta</name>
    <name type="common">Cryptophyte</name>
    <name type="synonym">Cryptomonas phi</name>
    <dbReference type="NCBI Taxonomy" id="55529"/>
    <lineage>
        <taxon>Eukaryota</taxon>
        <taxon>Cryptophyceae</taxon>
        <taxon>Pyrenomonadales</taxon>
        <taxon>Geminigeraceae</taxon>
        <taxon>Guillardia</taxon>
    </lineage>
</organism>
<keyword evidence="2 6" id="KW-0238">DNA-binding</keyword>
<dbReference type="AlphaFoldDB" id="Q98S93"/>
<feature type="domain" description="HTH myb-type" evidence="5">
    <location>
        <begin position="129"/>
        <end position="192"/>
    </location>
</feature>
<reference evidence="6 7" key="1">
    <citation type="journal article" date="2001" name="Nature">
        <title>The highly reduced genome of an enslaved algal nucleus.</title>
        <authorList>
            <person name="Douglas S."/>
            <person name="Zauner S."/>
            <person name="Fraunholz M."/>
            <person name="Beaton M."/>
            <person name="Penny S."/>
            <person name="Deng L."/>
            <person name="Wu X."/>
            <person name="Reith M."/>
            <person name="Cavalier-Smith T."/>
            <person name="Maier U."/>
        </authorList>
    </citation>
    <scope>NUCLEOTIDE SEQUENCE [LARGE SCALE GENOMIC DNA]</scope>
</reference>
<sequence>MRKGTFSISEQTQIDYAIKSIIDEEKKIGNLFLFKDLSTYSKNKLPKNFWSRVASYIPFRSVESVYDHTRRRLSIVNYKGRWTENDLLKLKILIEKYGKQWKIIGKNLNRLPSACYDKWRDALKNYEFRNKGKWTQEEKFKLIQLVTIQSKHKKLNHIYFRKIEWTRISERLKTRSYLQCRNEWNRFFIYGCKNKLSSNDIFKFIDSIFAFKIKDISEINWNSILKGVPGHKLYNKWRYLSKKFLISLKDINYPVSFKTLTNIIRLNLTNQLI</sequence>
<dbReference type="GeneID" id="857163"/>
<dbReference type="GO" id="GO:0005634">
    <property type="term" value="C:nucleus"/>
    <property type="evidence" value="ECO:0007669"/>
    <property type="project" value="UniProtKB-SubCell"/>
</dbReference>
<feature type="domain" description="Myb-like" evidence="4">
    <location>
        <begin position="79"/>
        <end position="123"/>
    </location>
</feature>
<dbReference type="PANTHER" id="PTHR46380:SF2">
    <property type="entry name" value="CYCLIN-D-BINDING MYB-LIKE TRANSCRIPTION FACTOR 1"/>
    <property type="match status" value="1"/>
</dbReference>
<dbReference type="PROSITE" id="PS51294">
    <property type="entry name" value="HTH_MYB"/>
    <property type="match status" value="2"/>
</dbReference>
<dbReference type="GO" id="GO:0000976">
    <property type="term" value="F:transcription cis-regulatory region binding"/>
    <property type="evidence" value="ECO:0007669"/>
    <property type="project" value="TreeGrafter"/>
</dbReference>
<gene>
    <name evidence="6" type="primary">reb1</name>
</gene>
<keyword evidence="3" id="KW-0539">Nucleus</keyword>
<dbReference type="Gene3D" id="1.10.10.60">
    <property type="entry name" value="Homeodomain-like"/>
    <property type="match status" value="2"/>
</dbReference>
<evidence type="ECO:0000313" key="6">
    <source>
        <dbReference type="EMBL" id="AAK39690.1"/>
    </source>
</evidence>
<keyword evidence="6" id="KW-0542">Nucleomorph</keyword>
<feature type="domain" description="Myb-like" evidence="4">
    <location>
        <begin position="126"/>
        <end position="188"/>
    </location>
</feature>
<dbReference type="PANTHER" id="PTHR46380">
    <property type="entry name" value="CYCLIN-D-BINDING MYB-LIKE TRANSCRIPTION FACTOR 1"/>
    <property type="match status" value="1"/>
</dbReference>
<name>Q98S93_GUITH</name>
<dbReference type="Proteomes" id="UP000242167">
    <property type="component" value="Nucleomorph 3"/>
</dbReference>
<feature type="domain" description="HTH myb-type" evidence="5">
    <location>
        <begin position="79"/>
        <end position="127"/>
    </location>
</feature>
<evidence type="ECO:0000256" key="1">
    <source>
        <dbReference type="ARBA" id="ARBA00004123"/>
    </source>
</evidence>
<dbReference type="Pfam" id="PF13921">
    <property type="entry name" value="Myb_DNA-bind_6"/>
    <property type="match status" value="1"/>
</dbReference>
<evidence type="ECO:0000313" key="7">
    <source>
        <dbReference type="Proteomes" id="UP000242167"/>
    </source>
</evidence>
<dbReference type="GO" id="GO:0003700">
    <property type="term" value="F:DNA-binding transcription factor activity"/>
    <property type="evidence" value="ECO:0007669"/>
    <property type="project" value="TreeGrafter"/>
</dbReference>
<dbReference type="SMART" id="SM00717">
    <property type="entry name" value="SANT"/>
    <property type="match status" value="3"/>
</dbReference>
<dbReference type="InterPro" id="IPR017930">
    <property type="entry name" value="Myb_dom"/>
</dbReference>
<protein>
    <submittedName>
        <fullName evidence="6">Myb like DNA-binding protein</fullName>
    </submittedName>
</protein>
<geneLocation type="nucleomorph" evidence="6"/>
<dbReference type="RefSeq" id="XP_001713381.1">
    <property type="nucleotide sequence ID" value="XM_001713329.1"/>
</dbReference>
<comment type="subcellular location">
    <subcellularLocation>
        <location evidence="1">Nucleus</location>
    </subcellularLocation>
</comment>
<dbReference type="InterPro" id="IPR009057">
    <property type="entry name" value="Homeodomain-like_sf"/>
</dbReference>